<dbReference type="EMBL" id="CP052758">
    <property type="protein sequence ID" value="QJW38698.1"/>
    <property type="molecule type" value="Genomic_DNA"/>
</dbReference>
<evidence type="ECO:0000313" key="1">
    <source>
        <dbReference type="EMBL" id="QJW38698.1"/>
    </source>
</evidence>
<proteinExistence type="predicted"/>
<keyword evidence="2" id="KW-1185">Reference proteome</keyword>
<accession>A0A6M5UND0</accession>
<protein>
    <submittedName>
        <fullName evidence="1">Uncharacterized protein</fullName>
    </submittedName>
</protein>
<keyword evidence="1" id="KW-0614">Plasmid</keyword>
<geneLocation type="plasmid" evidence="1 2">
    <name>pCPRO01</name>
</geneLocation>
<reference evidence="2" key="1">
    <citation type="journal article" date="2022" name="Int. J. Syst. Evol. Microbiol.">
        <title>Cellulosimicrobium protaetiae sp. nov., isolated from the gut of the larva of Protaetia brevitarsis seulensis.</title>
        <authorList>
            <person name="Le Han H."/>
            <person name="Nguyen T.T.H."/>
            <person name="Li Z."/>
            <person name="Shin N.R."/>
            <person name="Kim S.G."/>
        </authorList>
    </citation>
    <scope>NUCLEOTIDE SEQUENCE [LARGE SCALE GENOMIC DNA]</scope>
    <source>
        <strain evidence="2">BI34</strain>
    </source>
</reference>
<organism evidence="1 2">
    <name type="scientific">Cellulosimicrobium protaetiae</name>
    <dbReference type="NCBI Taxonomy" id="2587808"/>
    <lineage>
        <taxon>Bacteria</taxon>
        <taxon>Bacillati</taxon>
        <taxon>Actinomycetota</taxon>
        <taxon>Actinomycetes</taxon>
        <taxon>Micrococcales</taxon>
        <taxon>Promicromonosporaceae</taxon>
        <taxon>Cellulosimicrobium</taxon>
    </lineage>
</organism>
<dbReference type="KEGG" id="cprt:FIC82_020125"/>
<dbReference type="OrthoDB" id="4206066at2"/>
<sequence>MNDSLPSWLSKRPPCYADTEDGDYVQDPGHVEILGMLADLNATTNTFFVIYPDDEDIDWSISVHTRPGALGGYEIEHHDAATSEHTTTTEADHTTITSHLLDWISHR</sequence>
<name>A0A6M5UND0_9MICO</name>
<dbReference type="Proteomes" id="UP000451354">
    <property type="component" value="Plasmid pCPRO01"/>
</dbReference>
<evidence type="ECO:0000313" key="2">
    <source>
        <dbReference type="Proteomes" id="UP000451354"/>
    </source>
</evidence>
<dbReference type="RefSeq" id="WP_154800644.1">
    <property type="nucleotide sequence ID" value="NZ_CP052758.1"/>
</dbReference>
<gene>
    <name evidence="1" type="ORF">FIC82_020125</name>
</gene>
<dbReference type="AlphaFoldDB" id="A0A6M5UND0"/>